<gene>
    <name evidence="1" type="ORF">SAMN05428963_102244</name>
</gene>
<dbReference type="EMBL" id="FUXL01000002">
    <property type="protein sequence ID" value="SJZ69410.1"/>
    <property type="molecule type" value="Genomic_DNA"/>
</dbReference>
<reference evidence="1 2" key="1">
    <citation type="submission" date="2017-02" db="EMBL/GenBank/DDBJ databases">
        <authorList>
            <person name="Peterson S.W."/>
        </authorList>
    </citation>
    <scope>NUCLEOTIDE SEQUENCE [LARGE SCALE GENOMIC DNA]</scope>
    <source>
        <strain evidence="1 2">USBA 369</strain>
    </source>
</reference>
<proteinExistence type="predicted"/>
<evidence type="ECO:0000313" key="2">
    <source>
        <dbReference type="Proteomes" id="UP000190135"/>
    </source>
</evidence>
<dbReference type="STRING" id="1365950.SAMN05428963_102244"/>
<dbReference type="RefSeq" id="WP_245318767.1">
    <property type="nucleotide sequence ID" value="NZ_FUXL01000002.1"/>
</dbReference>
<dbReference type="Gene3D" id="3.40.50.1820">
    <property type="entry name" value="alpha/beta hydrolase"/>
    <property type="match status" value="1"/>
</dbReference>
<dbReference type="Pfam" id="PF06821">
    <property type="entry name" value="Ser_hydrolase"/>
    <property type="match status" value="1"/>
</dbReference>
<accession>A0A1T4MQM0</accession>
<dbReference type="GO" id="GO:0016787">
    <property type="term" value="F:hydrolase activity"/>
    <property type="evidence" value="ECO:0007669"/>
    <property type="project" value="InterPro"/>
</dbReference>
<evidence type="ECO:0008006" key="3">
    <source>
        <dbReference type="Google" id="ProtNLM"/>
    </source>
</evidence>
<sequence length="225" mass="24633">MFISVGVAGTGGPVEALMEEIDEALLAASERYDFVLVPGLYDSGPEHWQSHWQRRHSFWRRISQSKWDDPDIERWISAIRRDLATARHPAILVGHSLGALASCCIAAEGEYLVAGLMLVAPAQPSKFHVEDRVPQSNLGVPSVIVASRNDRLMPFERAIHWTGVWGGHLVDVGEVGHINAEAGFGPWPYGVELLKALVDRVDAWDDSLDSAYCDISGDGRQPAAG</sequence>
<protein>
    <recommendedName>
        <fullName evidence="3">Alpha/beta hydrolase</fullName>
    </recommendedName>
</protein>
<evidence type="ECO:0000313" key="1">
    <source>
        <dbReference type="EMBL" id="SJZ69410.1"/>
    </source>
</evidence>
<keyword evidence="2" id="KW-1185">Reference proteome</keyword>
<dbReference type="AlphaFoldDB" id="A0A1T4MQM0"/>
<organism evidence="1 2">
    <name type="scientific">Consotaella salsifontis</name>
    <dbReference type="NCBI Taxonomy" id="1365950"/>
    <lineage>
        <taxon>Bacteria</taxon>
        <taxon>Pseudomonadati</taxon>
        <taxon>Pseudomonadota</taxon>
        <taxon>Alphaproteobacteria</taxon>
        <taxon>Hyphomicrobiales</taxon>
        <taxon>Aurantimonadaceae</taxon>
        <taxon>Consotaella</taxon>
    </lineage>
</organism>
<dbReference type="InterPro" id="IPR010662">
    <property type="entry name" value="RBBP9/YdeN"/>
</dbReference>
<dbReference type="SUPFAM" id="SSF53474">
    <property type="entry name" value="alpha/beta-Hydrolases"/>
    <property type="match status" value="1"/>
</dbReference>
<dbReference type="InterPro" id="IPR029058">
    <property type="entry name" value="AB_hydrolase_fold"/>
</dbReference>
<dbReference type="Proteomes" id="UP000190135">
    <property type="component" value="Unassembled WGS sequence"/>
</dbReference>
<name>A0A1T4MQM0_9HYPH</name>